<feature type="domain" description="Fimbrial adhesin MrpH C-terminal" evidence="3">
    <location>
        <begin position="168"/>
        <end position="283"/>
    </location>
</feature>
<dbReference type="Pfam" id="PF24222">
    <property type="entry name" value="MrpH_N"/>
    <property type="match status" value="1"/>
</dbReference>
<dbReference type="Proteomes" id="UP000010290">
    <property type="component" value="Chromosome"/>
</dbReference>
<evidence type="ECO:0000256" key="1">
    <source>
        <dbReference type="SAM" id="SignalP"/>
    </source>
</evidence>
<gene>
    <name evidence="4" type="ORF">OO7_16088</name>
</gene>
<dbReference type="InterPro" id="IPR057009">
    <property type="entry name" value="MrpH_N"/>
</dbReference>
<protein>
    <submittedName>
        <fullName evidence="4">Fimbrial adhesin</fullName>
    </submittedName>
</protein>
<organism evidence="4 5">
    <name type="scientific">Providencia sneebia DSM 19967</name>
    <dbReference type="NCBI Taxonomy" id="1141660"/>
    <lineage>
        <taxon>Bacteria</taxon>
        <taxon>Pseudomonadati</taxon>
        <taxon>Pseudomonadota</taxon>
        <taxon>Gammaproteobacteria</taxon>
        <taxon>Enterobacterales</taxon>
        <taxon>Morganellaceae</taxon>
        <taxon>Providencia</taxon>
    </lineage>
</organism>
<dbReference type="CDD" id="cd22566">
    <property type="entry name" value="MrpH-like"/>
    <property type="match status" value="1"/>
</dbReference>
<keyword evidence="5" id="KW-1185">Reference proteome</keyword>
<evidence type="ECO:0000313" key="4">
    <source>
        <dbReference type="EMBL" id="EKT53129.1"/>
    </source>
</evidence>
<dbReference type="Gene3D" id="2.60.40.1090">
    <property type="entry name" value="Fimbrial-type adhesion domain"/>
    <property type="match status" value="1"/>
</dbReference>
<dbReference type="EMBL" id="AKKN01000014">
    <property type="protein sequence ID" value="EKT53129.1"/>
    <property type="molecule type" value="Genomic_DNA"/>
</dbReference>
<feature type="chain" id="PRO_5003920758" evidence="1">
    <location>
        <begin position="21"/>
        <end position="283"/>
    </location>
</feature>
<dbReference type="RefSeq" id="WP_008916944.1">
    <property type="nucleotide sequence ID" value="NZ_CM001773.1"/>
</dbReference>
<dbReference type="PATRIC" id="fig|1141660.3.peg.3219"/>
<proteinExistence type="predicted"/>
<dbReference type="Pfam" id="PF24223">
    <property type="entry name" value="MrpH_C"/>
    <property type="match status" value="1"/>
</dbReference>
<comment type="caution">
    <text evidence="4">The sequence shown here is derived from an EMBL/GenBank/DDBJ whole genome shotgun (WGS) entry which is preliminary data.</text>
</comment>
<dbReference type="GO" id="GO:0007155">
    <property type="term" value="P:cell adhesion"/>
    <property type="evidence" value="ECO:0007669"/>
    <property type="project" value="InterPro"/>
</dbReference>
<dbReference type="InterPro" id="IPR036937">
    <property type="entry name" value="Adhesion_dom_fimbrial_sf"/>
</dbReference>
<dbReference type="AlphaFoldDB" id="K8VY93"/>
<dbReference type="InterPro" id="IPR057010">
    <property type="entry name" value="MrpH_C"/>
</dbReference>
<evidence type="ECO:0000313" key="5">
    <source>
        <dbReference type="Proteomes" id="UP000010290"/>
    </source>
</evidence>
<name>K8VY93_9GAMM</name>
<evidence type="ECO:0000259" key="2">
    <source>
        <dbReference type="Pfam" id="PF24222"/>
    </source>
</evidence>
<accession>K8VY93</accession>
<dbReference type="OrthoDB" id="6464009at2"/>
<reference evidence="4 5" key="1">
    <citation type="journal article" date="2012" name="BMC Genomics">
        <title>Comparative genomics of bacteria in the genus Providencia isolated from wild Drosophila melanogaster.</title>
        <authorList>
            <person name="Galac M.R."/>
            <person name="Lazzaro B.P."/>
        </authorList>
    </citation>
    <scope>NUCLEOTIDE SEQUENCE [LARGE SCALE GENOMIC DNA]</scope>
    <source>
        <strain evidence="4 5">DSM 19967</strain>
    </source>
</reference>
<feature type="domain" description="Fimbrial adhesin MrpH N-terminal" evidence="2">
    <location>
        <begin position="21"/>
        <end position="166"/>
    </location>
</feature>
<keyword evidence="1" id="KW-0732">Signal</keyword>
<feature type="signal peptide" evidence="1">
    <location>
        <begin position="1"/>
        <end position="20"/>
    </location>
</feature>
<dbReference type="GO" id="GO:0009289">
    <property type="term" value="C:pilus"/>
    <property type="evidence" value="ECO:0007669"/>
    <property type="project" value="InterPro"/>
</dbReference>
<dbReference type="HOGENOM" id="CLU_088233_0_0_6"/>
<evidence type="ECO:0000259" key="3">
    <source>
        <dbReference type="Pfam" id="PF24223"/>
    </source>
</evidence>
<sequence>MNKKLLMSALFFTFISSSYASTYFSYITDVTKPSSNKTRYDFVMQYWEMDRANEPNPCALVLGKDGLKNCYISINHYHELPNKGGVDSRKDWKCAVNLAGYRTLNEIRDVAMNRCGLSLPRSGYSVHSGSIKTEECIGFFLGKSNTGGSSYLLPGGICGIAPPPAGKCYFSYNGRTSVTLDHGTLSPDEINGNKKSDTFDLICNQSMAVKLISDMQRPYLNLRANGEITSQVTLNGQAANSGIVLSIPANRPVTVKVESTLRTTGSVTLGRFNGRTTLVMAVP</sequence>